<feature type="binding site" evidence="2">
    <location>
        <position position="282"/>
    </location>
    <ligand>
        <name>Zn(2+)</name>
        <dbReference type="ChEBI" id="CHEBI:29105"/>
        <note>catalytic</note>
    </ligand>
</feature>
<organism evidence="4 5">
    <name type="scientific">Halorutilus salinus</name>
    <dbReference type="NCBI Taxonomy" id="2487751"/>
    <lineage>
        <taxon>Archaea</taxon>
        <taxon>Methanobacteriati</taxon>
        <taxon>Methanobacteriota</taxon>
        <taxon>Stenosarchaea group</taxon>
        <taxon>Halobacteria</taxon>
        <taxon>Halorutilales</taxon>
        <taxon>Halorutilaceae</taxon>
        <taxon>Halorutilus</taxon>
    </lineage>
</organism>
<comment type="catalytic activity">
    <reaction evidence="1">
        <text>Release of a C-terminal amino acid with broad specificity, except for -Pro.</text>
        <dbReference type="EC" id="3.4.17.19"/>
    </reaction>
</comment>
<keyword evidence="1" id="KW-0482">Metalloprotease</keyword>
<keyword evidence="1 4" id="KW-0121">Carboxypeptidase</keyword>
<feature type="binding site" evidence="2">
    <location>
        <position position="256"/>
    </location>
    <ligand>
        <name>Zn(2+)</name>
        <dbReference type="ChEBI" id="CHEBI:29105"/>
        <note>catalytic</note>
    </ligand>
</feature>
<keyword evidence="1" id="KW-0645">Protease</keyword>
<comment type="similarity">
    <text evidence="1">Belongs to the peptidase M32 family.</text>
</comment>
<dbReference type="PIRSF" id="PIRSF006615">
    <property type="entry name" value="Zn_crbxpep_Taq"/>
    <property type="match status" value="1"/>
</dbReference>
<evidence type="ECO:0000313" key="4">
    <source>
        <dbReference type="EMBL" id="MCX2818254.1"/>
    </source>
</evidence>
<dbReference type="GO" id="GO:0006508">
    <property type="term" value="P:proteolysis"/>
    <property type="evidence" value="ECO:0007669"/>
    <property type="project" value="UniProtKB-UniRule"/>
</dbReference>
<dbReference type="AlphaFoldDB" id="A0A9Q4GFK8"/>
<dbReference type="PROSITE" id="PS52034">
    <property type="entry name" value="PEPTIDASE_M32"/>
    <property type="match status" value="1"/>
</dbReference>
<dbReference type="Proteomes" id="UP001149411">
    <property type="component" value="Unassembled WGS sequence"/>
</dbReference>
<sequence length="485" mass="55295">MSYGELVERVKKISNVGHAAGVLRWDQEVMMPEGGTPARSKQLSTLSSVRHDLLTDDRTGELLNAAEPENDEERAVVREVRREYDRATRVPNELVEEISEATSEAHPVWASAKENDDFDEFAPTLEHLVELRREYADYVNPDVPRYEALFEEFEPYLGLDTAERVLSTLRDELMPLVDDVVASDVSPEPLPSVDEDAQEEVVRDALDVLGYDKEHGRLDVAPHPFSTGTQFDARVTTRYSDDPLDALTSTVHEFGHATYTLGLPRDEYGTPLGEARDLTVHESQSRFWENHVARTRAFWDFFAPRFNEATDEDVTPRRAYEAVNTVEERNPIRVEADELTYHSHILLRFEVERALIEGEIEVDEVPAVWNEKHEEYLGFRPESDAQGALQDIHWSHGSFGYFPTYSLGSALAAQVDAAVRDEIDVDEAVREGGFDGIRRWLRDEIHTHGKRYETDELVRRATGDDLSAEPFLKYAHKKYGEVYSV</sequence>
<dbReference type="Gene3D" id="1.10.1370.30">
    <property type="match status" value="1"/>
</dbReference>
<dbReference type="PANTHER" id="PTHR34217">
    <property type="entry name" value="METAL-DEPENDENT CARBOXYPEPTIDASE"/>
    <property type="match status" value="1"/>
</dbReference>
<comment type="caution">
    <text evidence="4">The sequence shown here is derived from an EMBL/GenBank/DDBJ whole genome shotgun (WGS) entry which is preliminary data.</text>
</comment>
<dbReference type="EMBL" id="RKLV01000002">
    <property type="protein sequence ID" value="MCX2818254.1"/>
    <property type="molecule type" value="Genomic_DNA"/>
</dbReference>
<reference evidence="4" key="1">
    <citation type="submission" date="2022-09" db="EMBL/GenBank/DDBJ databases">
        <title>Haloadaptaus new haloarchaeum isolated from saline soil.</title>
        <authorList>
            <person name="Duran-Viseras A."/>
            <person name="Sanchez-Porro C."/>
            <person name="Ventosa A."/>
        </authorList>
    </citation>
    <scope>NUCLEOTIDE SEQUENCE</scope>
    <source>
        <strain evidence="4">F3-133</strain>
    </source>
</reference>
<dbReference type="GO" id="GO:0046872">
    <property type="term" value="F:metal ion binding"/>
    <property type="evidence" value="ECO:0007669"/>
    <property type="project" value="UniProtKB-KW"/>
</dbReference>
<protein>
    <recommendedName>
        <fullName evidence="1">Metal-dependent carboxypeptidase</fullName>
        <ecNumber evidence="1">3.4.17.19</ecNumber>
    </recommendedName>
</protein>
<dbReference type="Pfam" id="PF02074">
    <property type="entry name" value="Peptidase_M32"/>
    <property type="match status" value="1"/>
</dbReference>
<dbReference type="SUPFAM" id="SSF55486">
    <property type="entry name" value="Metalloproteases ('zincins'), catalytic domain"/>
    <property type="match status" value="1"/>
</dbReference>
<evidence type="ECO:0000256" key="3">
    <source>
        <dbReference type="PIRSR" id="PIRSR006615-2"/>
    </source>
</evidence>
<keyword evidence="2" id="KW-0862">Zinc</keyword>
<name>A0A9Q4GFK8_9EURY</name>
<dbReference type="PANTHER" id="PTHR34217:SF1">
    <property type="entry name" value="CARBOXYPEPTIDASE 1"/>
    <property type="match status" value="1"/>
</dbReference>
<comment type="function">
    <text evidence="1">Broad specificity carboxypetidase that releases amino acids sequentially from the C-terminus, including neutral, aromatic, polar and basic residues.</text>
</comment>
<dbReference type="InterPro" id="IPR001333">
    <property type="entry name" value="Peptidase_M32_Taq"/>
</dbReference>
<feature type="binding site" evidence="2">
    <location>
        <position position="252"/>
    </location>
    <ligand>
        <name>Zn(2+)</name>
        <dbReference type="ChEBI" id="CHEBI:29105"/>
        <note>catalytic</note>
    </ligand>
</feature>
<keyword evidence="1" id="KW-0378">Hydrolase</keyword>
<gene>
    <name evidence="4" type="ORF">EGH25_02665</name>
</gene>
<dbReference type="CDD" id="cd06460">
    <property type="entry name" value="M32_Taq"/>
    <property type="match status" value="1"/>
</dbReference>
<accession>A0A9Q4GFK8</accession>
<keyword evidence="5" id="KW-1185">Reference proteome</keyword>
<keyword evidence="1 2" id="KW-0479">Metal-binding</keyword>
<evidence type="ECO:0000256" key="1">
    <source>
        <dbReference type="PIRNR" id="PIRNR006615"/>
    </source>
</evidence>
<dbReference type="PRINTS" id="PR00998">
    <property type="entry name" value="CRBOXYPTASET"/>
</dbReference>
<feature type="active site" description="Proton donor/acceptor" evidence="3">
    <location>
        <position position="253"/>
    </location>
</feature>
<evidence type="ECO:0000256" key="2">
    <source>
        <dbReference type="PIRSR" id="PIRSR006615-1"/>
    </source>
</evidence>
<comment type="cofactor">
    <cofactor evidence="2">
        <name>Zn(2+)</name>
        <dbReference type="ChEBI" id="CHEBI:29105"/>
    </cofactor>
    <text evidence="2">Binds 1 zinc ion per subunit.</text>
</comment>
<dbReference type="EC" id="3.4.17.19" evidence="1"/>
<evidence type="ECO:0000313" key="5">
    <source>
        <dbReference type="Proteomes" id="UP001149411"/>
    </source>
</evidence>
<proteinExistence type="inferred from homology"/>
<dbReference type="RefSeq" id="WP_266085990.1">
    <property type="nucleotide sequence ID" value="NZ_RKLV01000002.1"/>
</dbReference>
<dbReference type="GO" id="GO:0004181">
    <property type="term" value="F:metallocarboxypeptidase activity"/>
    <property type="evidence" value="ECO:0007669"/>
    <property type="project" value="UniProtKB-UniRule"/>
</dbReference>